<dbReference type="GeneID" id="17289352"/>
<keyword evidence="4" id="KW-1185">Reference proteome</keyword>
<evidence type="ECO:0000313" key="2">
    <source>
        <dbReference type="EMBL" id="EKX32612.1"/>
    </source>
</evidence>
<feature type="domain" description="Fibronectin type-III" evidence="1">
    <location>
        <begin position="7"/>
        <end position="122"/>
    </location>
</feature>
<dbReference type="KEGG" id="gtt:GUITHDRAFT_121203"/>
<evidence type="ECO:0000313" key="4">
    <source>
        <dbReference type="Proteomes" id="UP000011087"/>
    </source>
</evidence>
<dbReference type="EMBL" id="JH993180">
    <property type="protein sequence ID" value="EKX32612.1"/>
    <property type="molecule type" value="Genomic_DNA"/>
</dbReference>
<evidence type="ECO:0000313" key="3">
    <source>
        <dbReference type="EnsemblProtists" id="EKX32612"/>
    </source>
</evidence>
<sequence>MLNAPTIPQRVRLYRLDNSSLSVRWDCPASLDGLPNSSCACDPCGSARGFSLTLYVGTGKGSMRCEGLATENCSTVQLTLNVTEYVFDSLLDTTLYEVSLFAFHETRVGAKFSVGPFTINPNPPYQPMLSQYGVSLLQLAWSRPLFLEEPSHFMLQFADSESSFDPGMLALRCYTTRGIFLPEGCRTCGVEICPAGDSCVSIQSVSRQGESHLLHGCSSSKEIQNFREMCKQNLYSFNDTVCNSSLCNSISPNQAILDSCNVSTNDTYCKFDPNSFIVSYDPKTFLDSKGVSSGGFIRQYNLSNATFHMFFGNSYGSNLDGVVSCNLKLGKQYFFRVFACYPNLGCFGSRVESASLATRTYNVSTRWSNLLVDSETKFSFFLKDLFVVSKIRLEFPVGLQFFWFRLLELSDLCLSDSNLFFTANVDGTETGAKNISCSNMMMDDNCSMTPSSNLSSPRSFAIEINYVKRYSDLRPFNLSFAVCGFLNPRSSQLLDPFSFTIFDQTSKIVGRGRSSGELRVWPRNLTCQLHFDNPIVNETGSMWVTITKPDLRANETFSIYFPTGFNARGAFANNTNALELVEANDGHVSLKVSKDIQSDLPFSFALFDIRNSLCTGYAGDFQVILHEHTYSKTSVDGIVSWNLSVSGPFLHQNCFETSPSILLPFARNNFSLLIDACKLSRCCGNQSLRVRYPGNSSQSDWSLTQIPCDGDTAVMMNVYNFTNFDPRLEGRQLMTEVLPSLSCGSEAVLCQDVQLQMEESCCINVSAALTPAMEPSLIHAHVSGRISQPVQPSSIILIESLSPLLFLGQTEVVLHIDGQPQTCQSSNVSSQLLSLQCTFLGSIEADSWFQLDLRYLQKESCQDSFQFAISFDNHQLNTRLKVVFDALLLPPAVVQGNFSLSHKGTLDACQRPVSRPLVGNSAHASLQVDLKFNQTIPIGTKVVIRLDNVTIGNVSVNNITSSFEVQVSLAGPTASLTLLDVPRGEGVTSFLSVLMDVHVSLLAGRFAGLDRLMLVDIVYDQLCPSRFTNFQSSSLDNFVPVDPHASEQSPSTRGLLSMEASFQVTNASAGDTRTVGVRD</sequence>
<name>L1I929_GUITC</name>
<reference evidence="4" key="2">
    <citation type="submission" date="2012-11" db="EMBL/GenBank/DDBJ databases">
        <authorList>
            <person name="Kuo A."/>
            <person name="Curtis B.A."/>
            <person name="Tanifuji G."/>
            <person name="Burki F."/>
            <person name="Gruber A."/>
            <person name="Irimia M."/>
            <person name="Maruyama S."/>
            <person name="Arias M.C."/>
            <person name="Ball S.G."/>
            <person name="Gile G.H."/>
            <person name="Hirakawa Y."/>
            <person name="Hopkins J.F."/>
            <person name="Rensing S.A."/>
            <person name="Schmutz J."/>
            <person name="Symeonidi A."/>
            <person name="Elias M."/>
            <person name="Eveleigh R.J."/>
            <person name="Herman E.K."/>
            <person name="Klute M.J."/>
            <person name="Nakayama T."/>
            <person name="Obornik M."/>
            <person name="Reyes-Prieto A."/>
            <person name="Armbrust E.V."/>
            <person name="Aves S.J."/>
            <person name="Beiko R.G."/>
            <person name="Coutinho P."/>
            <person name="Dacks J.B."/>
            <person name="Durnford D.G."/>
            <person name="Fast N.M."/>
            <person name="Green B.R."/>
            <person name="Grisdale C."/>
            <person name="Hempe F."/>
            <person name="Henrissat B."/>
            <person name="Hoppner M.P."/>
            <person name="Ishida K.-I."/>
            <person name="Kim E."/>
            <person name="Koreny L."/>
            <person name="Kroth P.G."/>
            <person name="Liu Y."/>
            <person name="Malik S.-B."/>
            <person name="Maier U.G."/>
            <person name="McRose D."/>
            <person name="Mock T."/>
            <person name="Neilson J.A."/>
            <person name="Onodera N.T."/>
            <person name="Poole A.M."/>
            <person name="Pritham E.J."/>
            <person name="Richards T.A."/>
            <person name="Rocap G."/>
            <person name="Roy S.W."/>
            <person name="Sarai C."/>
            <person name="Schaack S."/>
            <person name="Shirato S."/>
            <person name="Slamovits C.H."/>
            <person name="Spencer D.F."/>
            <person name="Suzuki S."/>
            <person name="Worden A.Z."/>
            <person name="Zauner S."/>
            <person name="Barry K."/>
            <person name="Bell C."/>
            <person name="Bharti A.K."/>
            <person name="Crow J.A."/>
            <person name="Grimwood J."/>
            <person name="Kramer R."/>
            <person name="Lindquist E."/>
            <person name="Lucas S."/>
            <person name="Salamov A."/>
            <person name="McFadden G.I."/>
            <person name="Lane C.E."/>
            <person name="Keeling P.J."/>
            <person name="Gray M.W."/>
            <person name="Grigoriev I.V."/>
            <person name="Archibald J.M."/>
        </authorList>
    </citation>
    <scope>NUCLEOTIDE SEQUENCE</scope>
    <source>
        <strain evidence="4">CCMP2712</strain>
    </source>
</reference>
<dbReference type="AlphaFoldDB" id="L1I929"/>
<dbReference type="HOGENOM" id="CLU_286446_0_0_1"/>
<protein>
    <recommendedName>
        <fullName evidence="1">Fibronectin type-III domain-containing protein</fullName>
    </recommendedName>
</protein>
<dbReference type="InterPro" id="IPR003961">
    <property type="entry name" value="FN3_dom"/>
</dbReference>
<dbReference type="Proteomes" id="UP000011087">
    <property type="component" value="Unassembled WGS sequence"/>
</dbReference>
<gene>
    <name evidence="2" type="ORF">GUITHDRAFT_121203</name>
</gene>
<dbReference type="InterPro" id="IPR036116">
    <property type="entry name" value="FN3_sf"/>
</dbReference>
<dbReference type="EnsemblProtists" id="EKX32612">
    <property type="protein sequence ID" value="EKX32612"/>
    <property type="gene ID" value="GUITHDRAFT_121203"/>
</dbReference>
<dbReference type="PROSITE" id="PS50853">
    <property type="entry name" value="FN3"/>
    <property type="match status" value="1"/>
</dbReference>
<reference evidence="2 4" key="1">
    <citation type="journal article" date="2012" name="Nature">
        <title>Algal genomes reveal evolutionary mosaicism and the fate of nucleomorphs.</title>
        <authorList>
            <consortium name="DOE Joint Genome Institute"/>
            <person name="Curtis B.A."/>
            <person name="Tanifuji G."/>
            <person name="Burki F."/>
            <person name="Gruber A."/>
            <person name="Irimia M."/>
            <person name="Maruyama S."/>
            <person name="Arias M.C."/>
            <person name="Ball S.G."/>
            <person name="Gile G.H."/>
            <person name="Hirakawa Y."/>
            <person name="Hopkins J.F."/>
            <person name="Kuo A."/>
            <person name="Rensing S.A."/>
            <person name="Schmutz J."/>
            <person name="Symeonidi A."/>
            <person name="Elias M."/>
            <person name="Eveleigh R.J."/>
            <person name="Herman E.K."/>
            <person name="Klute M.J."/>
            <person name="Nakayama T."/>
            <person name="Obornik M."/>
            <person name="Reyes-Prieto A."/>
            <person name="Armbrust E.V."/>
            <person name="Aves S.J."/>
            <person name="Beiko R.G."/>
            <person name="Coutinho P."/>
            <person name="Dacks J.B."/>
            <person name="Durnford D.G."/>
            <person name="Fast N.M."/>
            <person name="Green B.R."/>
            <person name="Grisdale C.J."/>
            <person name="Hempel F."/>
            <person name="Henrissat B."/>
            <person name="Hoppner M.P."/>
            <person name="Ishida K."/>
            <person name="Kim E."/>
            <person name="Koreny L."/>
            <person name="Kroth P.G."/>
            <person name="Liu Y."/>
            <person name="Malik S.B."/>
            <person name="Maier U.G."/>
            <person name="McRose D."/>
            <person name="Mock T."/>
            <person name="Neilson J.A."/>
            <person name="Onodera N.T."/>
            <person name="Poole A.M."/>
            <person name="Pritham E.J."/>
            <person name="Richards T.A."/>
            <person name="Rocap G."/>
            <person name="Roy S.W."/>
            <person name="Sarai C."/>
            <person name="Schaack S."/>
            <person name="Shirato S."/>
            <person name="Slamovits C.H."/>
            <person name="Spencer D.F."/>
            <person name="Suzuki S."/>
            <person name="Worden A.Z."/>
            <person name="Zauner S."/>
            <person name="Barry K."/>
            <person name="Bell C."/>
            <person name="Bharti A.K."/>
            <person name="Crow J.A."/>
            <person name="Grimwood J."/>
            <person name="Kramer R."/>
            <person name="Lindquist E."/>
            <person name="Lucas S."/>
            <person name="Salamov A."/>
            <person name="McFadden G.I."/>
            <person name="Lane C.E."/>
            <person name="Keeling P.J."/>
            <person name="Gray M.W."/>
            <person name="Grigoriev I.V."/>
            <person name="Archibald J.M."/>
        </authorList>
    </citation>
    <scope>NUCLEOTIDE SEQUENCE</scope>
    <source>
        <strain evidence="2 4">CCMP2712</strain>
    </source>
</reference>
<proteinExistence type="predicted"/>
<dbReference type="PaxDb" id="55529-EKX32612"/>
<evidence type="ECO:0000259" key="1">
    <source>
        <dbReference type="PROSITE" id="PS50853"/>
    </source>
</evidence>
<organism evidence="2">
    <name type="scientific">Guillardia theta (strain CCMP2712)</name>
    <name type="common">Cryptophyte</name>
    <dbReference type="NCBI Taxonomy" id="905079"/>
    <lineage>
        <taxon>Eukaryota</taxon>
        <taxon>Cryptophyceae</taxon>
        <taxon>Pyrenomonadales</taxon>
        <taxon>Geminigeraceae</taxon>
        <taxon>Guillardia</taxon>
    </lineage>
</organism>
<dbReference type="SUPFAM" id="SSF49265">
    <property type="entry name" value="Fibronectin type III"/>
    <property type="match status" value="1"/>
</dbReference>
<dbReference type="RefSeq" id="XP_005819592.1">
    <property type="nucleotide sequence ID" value="XM_005819535.1"/>
</dbReference>
<accession>L1I929</accession>
<reference evidence="3" key="3">
    <citation type="submission" date="2016-03" db="UniProtKB">
        <authorList>
            <consortium name="EnsemblProtists"/>
        </authorList>
    </citation>
    <scope>IDENTIFICATION</scope>
</reference>